<accession>A0A9W8BCS7</accession>
<dbReference type="PIRSF" id="PIRSF000103">
    <property type="entry name" value="HIBADH"/>
    <property type="match status" value="1"/>
</dbReference>
<comment type="catalytic activity">
    <reaction evidence="7">
        <text>3-hydroxy-2-methylpropanoate + NAD(+) = 2-methyl-3-oxopropanoate + NADH + H(+)</text>
        <dbReference type="Rhea" id="RHEA:17681"/>
        <dbReference type="ChEBI" id="CHEBI:11805"/>
        <dbReference type="ChEBI" id="CHEBI:15378"/>
        <dbReference type="ChEBI" id="CHEBI:57540"/>
        <dbReference type="ChEBI" id="CHEBI:57700"/>
        <dbReference type="ChEBI" id="CHEBI:57945"/>
        <dbReference type="EC" id="1.1.1.31"/>
    </reaction>
</comment>
<evidence type="ECO:0000259" key="9">
    <source>
        <dbReference type="Pfam" id="PF03446"/>
    </source>
</evidence>
<evidence type="ECO:0000256" key="7">
    <source>
        <dbReference type="ARBA" id="ARBA00049197"/>
    </source>
</evidence>
<evidence type="ECO:0000313" key="11">
    <source>
        <dbReference type="EMBL" id="KAJ1984345.1"/>
    </source>
</evidence>
<feature type="domain" description="6-phosphogluconate dehydrogenase NADP-binding" evidence="9">
    <location>
        <begin position="1"/>
        <end position="157"/>
    </location>
</feature>
<feature type="active site" evidence="8">
    <location>
        <position position="166"/>
    </location>
</feature>
<evidence type="ECO:0000256" key="6">
    <source>
        <dbReference type="ARBA" id="ARBA00023027"/>
    </source>
</evidence>
<dbReference type="SUPFAM" id="SSF51735">
    <property type="entry name" value="NAD(P)-binding Rossmann-fold domains"/>
    <property type="match status" value="1"/>
</dbReference>
<dbReference type="InterPro" id="IPR013328">
    <property type="entry name" value="6PGD_dom2"/>
</dbReference>
<dbReference type="Proteomes" id="UP001151582">
    <property type="component" value="Unassembled WGS sequence"/>
</dbReference>
<evidence type="ECO:0000256" key="2">
    <source>
        <dbReference type="ARBA" id="ARBA00006013"/>
    </source>
</evidence>
<comment type="pathway">
    <text evidence="1">Amino-acid degradation; L-valine degradation.</text>
</comment>
<dbReference type="GO" id="GO:0005739">
    <property type="term" value="C:mitochondrion"/>
    <property type="evidence" value="ECO:0007669"/>
    <property type="project" value="TreeGrafter"/>
</dbReference>
<dbReference type="SUPFAM" id="SSF48179">
    <property type="entry name" value="6-phosphogluconate dehydrogenase C-terminal domain-like"/>
    <property type="match status" value="1"/>
</dbReference>
<dbReference type="InterPro" id="IPR029154">
    <property type="entry name" value="HIBADH-like_NADP-bd"/>
</dbReference>
<dbReference type="GO" id="GO:0008442">
    <property type="term" value="F:3-hydroxyisobutyrate dehydrogenase activity"/>
    <property type="evidence" value="ECO:0007669"/>
    <property type="project" value="UniProtKB-EC"/>
</dbReference>
<dbReference type="GO" id="GO:0006574">
    <property type="term" value="P:L-valine catabolic process"/>
    <property type="evidence" value="ECO:0007669"/>
    <property type="project" value="TreeGrafter"/>
</dbReference>
<keyword evidence="6" id="KW-0520">NAD</keyword>
<reference evidence="11" key="1">
    <citation type="submission" date="2022-07" db="EMBL/GenBank/DDBJ databases">
        <title>Phylogenomic reconstructions and comparative analyses of Kickxellomycotina fungi.</title>
        <authorList>
            <person name="Reynolds N.K."/>
            <person name="Stajich J.E."/>
            <person name="Barry K."/>
            <person name="Grigoriev I.V."/>
            <person name="Crous P."/>
            <person name="Smith M.E."/>
        </authorList>
    </citation>
    <scope>NUCLEOTIDE SEQUENCE</scope>
    <source>
        <strain evidence="11">RSA 567</strain>
    </source>
</reference>
<dbReference type="PANTHER" id="PTHR22981">
    <property type="entry name" value="3-HYDROXYISOBUTYRATE DEHYDROGENASE-RELATED"/>
    <property type="match status" value="1"/>
</dbReference>
<dbReference type="InterPro" id="IPR011548">
    <property type="entry name" value="HIBADH"/>
</dbReference>
<gene>
    <name evidence="11" type="ORF">H4R34_000720</name>
</gene>
<evidence type="ECO:0000256" key="1">
    <source>
        <dbReference type="ARBA" id="ARBA00005109"/>
    </source>
</evidence>
<dbReference type="Gene3D" id="3.40.50.720">
    <property type="entry name" value="NAD(P)-binding Rossmann-like Domain"/>
    <property type="match status" value="1"/>
</dbReference>
<proteinExistence type="inferred from homology"/>
<organism evidence="11 12">
    <name type="scientific">Dimargaris verticillata</name>
    <dbReference type="NCBI Taxonomy" id="2761393"/>
    <lineage>
        <taxon>Eukaryota</taxon>
        <taxon>Fungi</taxon>
        <taxon>Fungi incertae sedis</taxon>
        <taxon>Zoopagomycota</taxon>
        <taxon>Kickxellomycotina</taxon>
        <taxon>Dimargaritomycetes</taxon>
        <taxon>Dimargaritales</taxon>
        <taxon>Dimargaritaceae</taxon>
        <taxon>Dimargaris</taxon>
    </lineage>
</organism>
<sequence length="297" mass="31726">MALNLYRKSPEPLVVFDRNQDVLTQFVQEATASTDGARLTVAKSLSQVAAQVSTIITMLPASHHVEQVYLGTDGLVQCLEKGATVVDCSTIDPQMTHKVAKAVEAREADCVDAPVSGGVMGAEAGTLTFMAGASRPEVLDRVRPWLDRMGKNVVYCGDHGSGQVVKICNNMLLGICMIGTAETMRLGQQLGVDPKLLASVINTSSGRCWASEISNPCPGVVPTAPASRDYEGGFGMPLMLKDMGLAIKAASDSQVPINLASLSHSLYQQALENPEFRTKDFGAIFKWLKDHSSASKN</sequence>
<dbReference type="OrthoDB" id="435038at2759"/>
<evidence type="ECO:0000256" key="3">
    <source>
        <dbReference type="ARBA" id="ARBA00012991"/>
    </source>
</evidence>
<dbReference type="InterPro" id="IPR015815">
    <property type="entry name" value="HIBADH-related"/>
</dbReference>
<keyword evidence="12" id="KW-1185">Reference proteome</keyword>
<evidence type="ECO:0000259" key="10">
    <source>
        <dbReference type="Pfam" id="PF14833"/>
    </source>
</evidence>
<protein>
    <recommendedName>
        <fullName evidence="3">3-hydroxyisobutyrate dehydrogenase</fullName>
        <ecNumber evidence="3">1.1.1.31</ecNumber>
    </recommendedName>
</protein>
<comment type="caution">
    <text evidence="11">The sequence shown here is derived from an EMBL/GenBank/DDBJ whole genome shotgun (WGS) entry which is preliminary data.</text>
</comment>
<dbReference type="NCBIfam" id="TIGR01692">
    <property type="entry name" value="HIBADH"/>
    <property type="match status" value="1"/>
</dbReference>
<evidence type="ECO:0000256" key="8">
    <source>
        <dbReference type="PIRSR" id="PIRSR000103-1"/>
    </source>
</evidence>
<dbReference type="GO" id="GO:0051287">
    <property type="term" value="F:NAD binding"/>
    <property type="evidence" value="ECO:0007669"/>
    <property type="project" value="InterPro"/>
</dbReference>
<evidence type="ECO:0000256" key="4">
    <source>
        <dbReference type="ARBA" id="ARBA00022456"/>
    </source>
</evidence>
<dbReference type="Pfam" id="PF14833">
    <property type="entry name" value="NAD_binding_11"/>
    <property type="match status" value="1"/>
</dbReference>
<evidence type="ECO:0000313" key="12">
    <source>
        <dbReference type="Proteomes" id="UP001151582"/>
    </source>
</evidence>
<keyword evidence="4" id="KW-0101">Branched-chain amino acid catabolism</keyword>
<feature type="domain" description="3-hydroxyisobutyrate dehydrogenase-like NAD-binding" evidence="10">
    <location>
        <begin position="160"/>
        <end position="287"/>
    </location>
</feature>
<dbReference type="EC" id="1.1.1.31" evidence="3"/>
<dbReference type="Pfam" id="PF03446">
    <property type="entry name" value="NAD_binding_2"/>
    <property type="match status" value="1"/>
</dbReference>
<dbReference type="Gene3D" id="1.10.1040.10">
    <property type="entry name" value="N-(1-d-carboxylethyl)-l-norvaline Dehydrogenase, domain 2"/>
    <property type="match status" value="1"/>
</dbReference>
<dbReference type="InterPro" id="IPR006115">
    <property type="entry name" value="6PGDH_NADP-bd"/>
</dbReference>
<dbReference type="EMBL" id="JANBQB010000022">
    <property type="protein sequence ID" value="KAJ1984345.1"/>
    <property type="molecule type" value="Genomic_DNA"/>
</dbReference>
<dbReference type="GO" id="GO:0050661">
    <property type="term" value="F:NADP binding"/>
    <property type="evidence" value="ECO:0007669"/>
    <property type="project" value="InterPro"/>
</dbReference>
<dbReference type="PANTHER" id="PTHR22981:SF7">
    <property type="entry name" value="3-HYDROXYISOBUTYRATE DEHYDROGENASE, MITOCHONDRIAL"/>
    <property type="match status" value="1"/>
</dbReference>
<dbReference type="InterPro" id="IPR008927">
    <property type="entry name" value="6-PGluconate_DH-like_C_sf"/>
</dbReference>
<dbReference type="InterPro" id="IPR036291">
    <property type="entry name" value="NAD(P)-bd_dom_sf"/>
</dbReference>
<keyword evidence="5" id="KW-0560">Oxidoreductase</keyword>
<comment type="similarity">
    <text evidence="2">Belongs to the HIBADH-related family. 3-hydroxyisobutyrate dehydrogenase subfamily.</text>
</comment>
<dbReference type="AlphaFoldDB" id="A0A9W8BCS7"/>
<name>A0A9W8BCS7_9FUNG</name>
<evidence type="ECO:0000256" key="5">
    <source>
        <dbReference type="ARBA" id="ARBA00023002"/>
    </source>
</evidence>
<dbReference type="FunFam" id="1.10.1040.10:FF:000006">
    <property type="entry name" value="3-hydroxyisobutyrate dehydrogenase"/>
    <property type="match status" value="1"/>
</dbReference>